<keyword evidence="1" id="KW-1133">Transmembrane helix</keyword>
<sequence length="41" mass="4874">MLFTIRWSPHRMMIQEMGGYLVTILIGKGRGLWSFYIMILI</sequence>
<keyword evidence="3" id="KW-1185">Reference proteome</keyword>
<feature type="transmembrane region" description="Helical" evidence="1">
    <location>
        <begin position="20"/>
        <end position="39"/>
    </location>
</feature>
<dbReference type="AlphaFoldDB" id="A0A0B0PJZ0"/>
<name>A0A0B0PJZ0_GOSAR</name>
<keyword evidence="1" id="KW-0472">Membrane</keyword>
<proteinExistence type="predicted"/>
<accession>A0A0B0PJZ0</accession>
<keyword evidence="1" id="KW-0812">Transmembrane</keyword>
<reference evidence="3" key="1">
    <citation type="submission" date="2014-09" db="EMBL/GenBank/DDBJ databases">
        <authorList>
            <person name="Mudge J."/>
            <person name="Ramaraj T."/>
            <person name="Lindquist I.E."/>
            <person name="Bharti A.K."/>
            <person name="Sundararajan A."/>
            <person name="Cameron C.T."/>
            <person name="Woodward J.E."/>
            <person name="May G.D."/>
            <person name="Brubaker C."/>
            <person name="Broadhvest J."/>
            <person name="Wilkins T.A."/>
        </authorList>
    </citation>
    <scope>NUCLEOTIDE SEQUENCE</scope>
    <source>
        <strain evidence="3">cv. AKA8401</strain>
    </source>
</reference>
<evidence type="ECO:0000313" key="2">
    <source>
        <dbReference type="EMBL" id="KHG23696.1"/>
    </source>
</evidence>
<evidence type="ECO:0000313" key="3">
    <source>
        <dbReference type="Proteomes" id="UP000032142"/>
    </source>
</evidence>
<organism evidence="2 3">
    <name type="scientific">Gossypium arboreum</name>
    <name type="common">Tree cotton</name>
    <name type="synonym">Gossypium nanking</name>
    <dbReference type="NCBI Taxonomy" id="29729"/>
    <lineage>
        <taxon>Eukaryota</taxon>
        <taxon>Viridiplantae</taxon>
        <taxon>Streptophyta</taxon>
        <taxon>Embryophyta</taxon>
        <taxon>Tracheophyta</taxon>
        <taxon>Spermatophyta</taxon>
        <taxon>Magnoliopsida</taxon>
        <taxon>eudicotyledons</taxon>
        <taxon>Gunneridae</taxon>
        <taxon>Pentapetalae</taxon>
        <taxon>rosids</taxon>
        <taxon>malvids</taxon>
        <taxon>Malvales</taxon>
        <taxon>Malvaceae</taxon>
        <taxon>Malvoideae</taxon>
        <taxon>Gossypium</taxon>
    </lineage>
</organism>
<protein>
    <submittedName>
        <fullName evidence="2">Uncharacterized protein</fullName>
    </submittedName>
</protein>
<gene>
    <name evidence="2" type="ORF">F383_30155</name>
</gene>
<dbReference type="EMBL" id="KN425996">
    <property type="protein sequence ID" value="KHG23696.1"/>
    <property type="molecule type" value="Genomic_DNA"/>
</dbReference>
<evidence type="ECO:0000256" key="1">
    <source>
        <dbReference type="SAM" id="Phobius"/>
    </source>
</evidence>
<dbReference type="Proteomes" id="UP000032142">
    <property type="component" value="Unassembled WGS sequence"/>
</dbReference>